<gene>
    <name evidence="1" type="ORF">EG346_17785</name>
</gene>
<dbReference type="AlphaFoldDB" id="A0A3G6M4V6"/>
<proteinExistence type="predicted"/>
<organism evidence="1 2">
    <name type="scientific">Chryseobacterium carnipullorum</name>
    <dbReference type="NCBI Taxonomy" id="1124835"/>
    <lineage>
        <taxon>Bacteria</taxon>
        <taxon>Pseudomonadati</taxon>
        <taxon>Bacteroidota</taxon>
        <taxon>Flavobacteriia</taxon>
        <taxon>Flavobacteriales</taxon>
        <taxon>Weeksellaceae</taxon>
        <taxon>Chryseobacterium group</taxon>
        <taxon>Chryseobacterium</taxon>
    </lineage>
</organism>
<evidence type="ECO:0000313" key="1">
    <source>
        <dbReference type="EMBL" id="AZA49907.1"/>
    </source>
</evidence>
<dbReference type="EMBL" id="CP033920">
    <property type="protein sequence ID" value="AZA49907.1"/>
    <property type="molecule type" value="Genomic_DNA"/>
</dbReference>
<name>A0A3G6M4V6_CHRCU</name>
<sequence>MECDSKIEYLSAKLIELPRQTDFHLTSNQSLSISIKERSHNRNVLTERNTLKTEVNFTDKHSELFPFLFF</sequence>
<dbReference type="Proteomes" id="UP000273270">
    <property type="component" value="Chromosome"/>
</dbReference>
<keyword evidence="2" id="KW-1185">Reference proteome</keyword>
<evidence type="ECO:0000313" key="2">
    <source>
        <dbReference type="Proteomes" id="UP000273270"/>
    </source>
</evidence>
<dbReference type="KEGG" id="ccau:EG346_17785"/>
<reference evidence="2" key="1">
    <citation type="submission" date="2018-11" db="EMBL/GenBank/DDBJ databases">
        <title>Proposal to divide the Flavobacteriaceae and reorganize its genera based on Amino Acid Identity values calculated from whole genome sequences.</title>
        <authorList>
            <person name="Nicholson A.C."/>
            <person name="Gulvik C.A."/>
            <person name="Whitney A.M."/>
            <person name="Humrighouse B.W."/>
            <person name="Bell M."/>
            <person name="Holmes B."/>
            <person name="Steigerwalt A.G."/>
            <person name="Villarma A."/>
            <person name="Sheth M."/>
            <person name="Batra D."/>
            <person name="Pryor J."/>
            <person name="Bernardet J.-F."/>
            <person name="Hugo C."/>
            <person name="Kampfer P."/>
            <person name="Newman J."/>
            <person name="McQuiston J.R."/>
        </authorList>
    </citation>
    <scope>NUCLEOTIDE SEQUENCE [LARGE SCALE GENOMIC DNA]</scope>
    <source>
        <strain evidence="2">G0188</strain>
    </source>
</reference>
<accession>A0A3G6M4V6</accession>
<protein>
    <submittedName>
        <fullName evidence="1">Uncharacterized protein</fullName>
    </submittedName>
</protein>